<dbReference type="GO" id="GO:0005886">
    <property type="term" value="C:plasma membrane"/>
    <property type="evidence" value="ECO:0007669"/>
    <property type="project" value="UniProtKB-SubCell"/>
</dbReference>
<evidence type="ECO:0000256" key="3">
    <source>
        <dbReference type="ARBA" id="ARBA00022448"/>
    </source>
</evidence>
<sequence>MRATWVHLGRDRVRDIALVCLAVAVVGASFGAVTVGSGLPVWLPVVMSVVVFAGAAQFLFVGILAAGGSPVAAVLAGLLVNARHLPFGLALGPVIGGRAAERVFGSYLLIDESVAFTLAEPDDTRRRAVYWTSAVGLFLGWNAGVLVGALGGNLVGDTDVLGLDAAFPAALLALILPALREPAARRAAITGAVLAVALSPLLPPGLPVLLALAGLSIGLLPPRDSDR</sequence>
<dbReference type="Proteomes" id="UP000663801">
    <property type="component" value="Unassembled WGS sequence"/>
</dbReference>
<organism evidence="9 10">
    <name type="scientific">Nakamurella flavida</name>
    <dbReference type="NCBI Taxonomy" id="363630"/>
    <lineage>
        <taxon>Bacteria</taxon>
        <taxon>Bacillati</taxon>
        <taxon>Actinomycetota</taxon>
        <taxon>Actinomycetes</taxon>
        <taxon>Nakamurellales</taxon>
        <taxon>Nakamurellaceae</taxon>
        <taxon>Nakamurella</taxon>
    </lineage>
</organism>
<feature type="transmembrane region" description="Helical" evidence="8">
    <location>
        <begin position="191"/>
        <end position="220"/>
    </location>
</feature>
<keyword evidence="10" id="KW-1185">Reference proteome</keyword>
<gene>
    <name evidence="9" type="ORF">JL107_12335</name>
</gene>
<reference evidence="9" key="1">
    <citation type="submission" date="2021-01" db="EMBL/GenBank/DDBJ databases">
        <title>KCTC 19127 draft genome.</title>
        <authorList>
            <person name="An D."/>
        </authorList>
    </citation>
    <scope>NUCLEOTIDE SEQUENCE</scope>
    <source>
        <strain evidence="9">KCTC 19127</strain>
    </source>
</reference>
<dbReference type="RefSeq" id="WP_205257310.1">
    <property type="nucleotide sequence ID" value="NZ_BAAAPV010000001.1"/>
</dbReference>
<dbReference type="PANTHER" id="PTHR34979:SF1">
    <property type="entry name" value="INNER MEMBRANE PROTEIN YGAZ"/>
    <property type="match status" value="1"/>
</dbReference>
<comment type="caution">
    <text evidence="9">The sequence shown here is derived from an EMBL/GenBank/DDBJ whole genome shotgun (WGS) entry which is preliminary data.</text>
</comment>
<dbReference type="AlphaFoldDB" id="A0A938YJP7"/>
<keyword evidence="5 8" id="KW-0812">Transmembrane</keyword>
<evidence type="ECO:0000256" key="2">
    <source>
        <dbReference type="ARBA" id="ARBA00010735"/>
    </source>
</evidence>
<dbReference type="GO" id="GO:1903785">
    <property type="term" value="P:L-valine transmembrane transport"/>
    <property type="evidence" value="ECO:0007669"/>
    <property type="project" value="TreeGrafter"/>
</dbReference>
<feature type="transmembrane region" description="Helical" evidence="8">
    <location>
        <begin position="128"/>
        <end position="154"/>
    </location>
</feature>
<evidence type="ECO:0000256" key="5">
    <source>
        <dbReference type="ARBA" id="ARBA00022692"/>
    </source>
</evidence>
<dbReference type="InterPro" id="IPR011606">
    <property type="entry name" value="Brnchd-chn_aa_trnsp_permease"/>
</dbReference>
<evidence type="ECO:0000256" key="6">
    <source>
        <dbReference type="ARBA" id="ARBA00022989"/>
    </source>
</evidence>
<name>A0A938YJP7_9ACTN</name>
<evidence type="ECO:0000256" key="1">
    <source>
        <dbReference type="ARBA" id="ARBA00004651"/>
    </source>
</evidence>
<comment type="similarity">
    <text evidence="2">Belongs to the AzlC family.</text>
</comment>
<feature type="transmembrane region" description="Helical" evidence="8">
    <location>
        <begin position="160"/>
        <end position="179"/>
    </location>
</feature>
<evidence type="ECO:0000256" key="4">
    <source>
        <dbReference type="ARBA" id="ARBA00022475"/>
    </source>
</evidence>
<keyword evidence="7 8" id="KW-0472">Membrane</keyword>
<evidence type="ECO:0000256" key="8">
    <source>
        <dbReference type="SAM" id="Phobius"/>
    </source>
</evidence>
<protein>
    <submittedName>
        <fullName evidence="9">AzlC family ABC transporter permease</fullName>
    </submittedName>
</protein>
<keyword evidence="3" id="KW-0813">Transport</keyword>
<accession>A0A938YJP7</accession>
<dbReference type="EMBL" id="JAERWL010000009">
    <property type="protein sequence ID" value="MBM9477232.1"/>
    <property type="molecule type" value="Genomic_DNA"/>
</dbReference>
<dbReference type="PANTHER" id="PTHR34979">
    <property type="entry name" value="INNER MEMBRANE PROTEIN YGAZ"/>
    <property type="match status" value="1"/>
</dbReference>
<dbReference type="Pfam" id="PF03591">
    <property type="entry name" value="AzlC"/>
    <property type="match status" value="1"/>
</dbReference>
<comment type="subcellular location">
    <subcellularLocation>
        <location evidence="1">Cell membrane</location>
        <topology evidence="1">Multi-pass membrane protein</topology>
    </subcellularLocation>
</comment>
<keyword evidence="6 8" id="KW-1133">Transmembrane helix</keyword>
<evidence type="ECO:0000313" key="9">
    <source>
        <dbReference type="EMBL" id="MBM9477232.1"/>
    </source>
</evidence>
<keyword evidence="4" id="KW-1003">Cell membrane</keyword>
<proteinExistence type="inferred from homology"/>
<evidence type="ECO:0000256" key="7">
    <source>
        <dbReference type="ARBA" id="ARBA00023136"/>
    </source>
</evidence>
<evidence type="ECO:0000313" key="10">
    <source>
        <dbReference type="Proteomes" id="UP000663801"/>
    </source>
</evidence>